<evidence type="ECO:0000256" key="4">
    <source>
        <dbReference type="ARBA" id="ARBA00022741"/>
    </source>
</evidence>
<dbReference type="NCBIfam" id="TIGR00464">
    <property type="entry name" value="gltX_bact"/>
    <property type="match status" value="1"/>
</dbReference>
<proteinExistence type="inferred from homology"/>
<evidence type="ECO:0000256" key="8">
    <source>
        <dbReference type="HAMAP-Rule" id="MF_00022"/>
    </source>
</evidence>
<evidence type="ECO:0000313" key="12">
    <source>
        <dbReference type="Proteomes" id="UP001196509"/>
    </source>
</evidence>
<dbReference type="EMBL" id="JAICBX010000001">
    <property type="protein sequence ID" value="MBW8636438.1"/>
    <property type="molecule type" value="Genomic_DNA"/>
</dbReference>
<dbReference type="InterPro" id="IPR045462">
    <property type="entry name" value="aa-tRNA-synth_I_cd-bd"/>
</dbReference>
<gene>
    <name evidence="8 11" type="primary">gltX</name>
    <name evidence="11" type="ORF">K1W69_04485</name>
</gene>
<dbReference type="Pfam" id="PF00749">
    <property type="entry name" value="tRNA-synt_1c"/>
    <property type="match status" value="1"/>
</dbReference>
<keyword evidence="6 8" id="KW-0648">Protein biosynthesis</keyword>
<accession>A0AAE2ZH00</accession>
<comment type="subunit">
    <text evidence="8">Monomer.</text>
</comment>
<dbReference type="RefSeq" id="WP_220227121.1">
    <property type="nucleotide sequence ID" value="NZ_JAICBX010000001.1"/>
</dbReference>
<dbReference type="AlphaFoldDB" id="A0AAE2ZH00"/>
<evidence type="ECO:0000259" key="10">
    <source>
        <dbReference type="Pfam" id="PF19269"/>
    </source>
</evidence>
<evidence type="ECO:0000259" key="9">
    <source>
        <dbReference type="Pfam" id="PF00749"/>
    </source>
</evidence>
<dbReference type="GO" id="GO:0000049">
    <property type="term" value="F:tRNA binding"/>
    <property type="evidence" value="ECO:0007669"/>
    <property type="project" value="InterPro"/>
</dbReference>
<comment type="caution">
    <text evidence="8">Lacks conserved residue(s) required for the propagation of feature annotation.</text>
</comment>
<dbReference type="PANTHER" id="PTHR43311">
    <property type="entry name" value="GLUTAMATE--TRNA LIGASE"/>
    <property type="match status" value="1"/>
</dbReference>
<organism evidence="11 12">
    <name type="scientific">Flavimaribacter sediminis</name>
    <dbReference type="NCBI Taxonomy" id="2865987"/>
    <lineage>
        <taxon>Bacteria</taxon>
        <taxon>Pseudomonadati</taxon>
        <taxon>Pseudomonadota</taxon>
        <taxon>Alphaproteobacteria</taxon>
        <taxon>Hyphomicrobiales</taxon>
        <taxon>Rhizobiaceae</taxon>
        <taxon>Flavimaribacter</taxon>
    </lineage>
</organism>
<dbReference type="SUPFAM" id="SSF48163">
    <property type="entry name" value="An anticodon-binding domain of class I aminoacyl-tRNA synthetases"/>
    <property type="match status" value="1"/>
</dbReference>
<keyword evidence="4 8" id="KW-0547">Nucleotide-binding</keyword>
<dbReference type="EC" id="6.1.1.17" evidence="8"/>
<keyword evidence="7 8" id="KW-0030">Aminoacyl-tRNA synthetase</keyword>
<sequence>MTESDKPVVVRFAPSPTGNIHIGNARTALFNWLYAMKSGGDFILRFDDTDRQRSTVEFAEGIERDLRWLGVEPDRMEWQSRRFPAYDAAAQKLKDAGLLYPCYETGEELERKRKLRLARRLPPVYGRDALKLSDEDKARFEAEGRQPHWRFMLPNFESDPFETRRTEIHWDDVVRGPQTVDLASMSDPVLVRGDGTYLYTLPSVVDDIEMGVSHIIRGDDHVTNTGAQIALFQALGADAPAFGHHNLLTAASGEGLSKRSNALSIASLRETGIEPMAVNSLAVLIGTSHSVEAVPSMEALQDIFTPDMASKSAAKFDPSELGALNRALIHETPYDRVAARLTDMGVDEHRAEAFWLAVRGNLDVVEDARHWWGVVKNGPAGDAVLEDEDIAYVREAFALLPPEPWGADTWSTWTSAVKQASGRKGRALFMPLRIALTGSRSGPELADLLPLIGREGTLARRP</sequence>
<dbReference type="GO" id="GO:0004818">
    <property type="term" value="F:glutamate-tRNA ligase activity"/>
    <property type="evidence" value="ECO:0007669"/>
    <property type="project" value="UniProtKB-UniRule"/>
</dbReference>
<dbReference type="InterPro" id="IPR014729">
    <property type="entry name" value="Rossmann-like_a/b/a_fold"/>
</dbReference>
<dbReference type="Pfam" id="PF19269">
    <property type="entry name" value="Anticodon_2"/>
    <property type="match status" value="1"/>
</dbReference>
<dbReference type="HAMAP" id="MF_00022">
    <property type="entry name" value="Glu_tRNA_synth_type1"/>
    <property type="match status" value="1"/>
</dbReference>
<feature type="short sequence motif" description="'HIGH' region" evidence="8">
    <location>
        <begin position="14"/>
        <end position="24"/>
    </location>
</feature>
<reference evidence="11" key="1">
    <citation type="submission" date="2021-08" db="EMBL/GenBank/DDBJ databases">
        <title>Hoeflea bacterium WL0058 sp. nov., isolated from the sediment.</title>
        <authorList>
            <person name="Wang L."/>
            <person name="Zhang D."/>
        </authorList>
    </citation>
    <scope>NUCLEOTIDE SEQUENCE</scope>
    <source>
        <strain evidence="11">WL0058</strain>
    </source>
</reference>
<feature type="short sequence motif" description="'KMSKS' region" evidence="8">
    <location>
        <begin position="255"/>
        <end position="259"/>
    </location>
</feature>
<dbReference type="PANTHER" id="PTHR43311:SF2">
    <property type="entry name" value="GLUTAMATE--TRNA LIGASE, MITOCHONDRIAL-RELATED"/>
    <property type="match status" value="1"/>
</dbReference>
<keyword evidence="2 8" id="KW-0963">Cytoplasm</keyword>
<evidence type="ECO:0000256" key="3">
    <source>
        <dbReference type="ARBA" id="ARBA00022598"/>
    </source>
</evidence>
<keyword evidence="5 8" id="KW-0067">ATP-binding</keyword>
<evidence type="ECO:0000256" key="1">
    <source>
        <dbReference type="ARBA" id="ARBA00007894"/>
    </source>
</evidence>
<evidence type="ECO:0000256" key="6">
    <source>
        <dbReference type="ARBA" id="ARBA00022917"/>
    </source>
</evidence>
<dbReference type="InterPro" id="IPR001412">
    <property type="entry name" value="aa-tRNA-synth_I_CS"/>
</dbReference>
<dbReference type="GO" id="GO:0005524">
    <property type="term" value="F:ATP binding"/>
    <property type="evidence" value="ECO:0007669"/>
    <property type="project" value="UniProtKB-UniRule"/>
</dbReference>
<dbReference type="GO" id="GO:0006424">
    <property type="term" value="P:glutamyl-tRNA aminoacylation"/>
    <property type="evidence" value="ECO:0007669"/>
    <property type="project" value="UniProtKB-UniRule"/>
</dbReference>
<evidence type="ECO:0000256" key="2">
    <source>
        <dbReference type="ARBA" id="ARBA00022490"/>
    </source>
</evidence>
<dbReference type="InterPro" id="IPR004527">
    <property type="entry name" value="Glu-tRNA-ligase_bac/mito"/>
</dbReference>
<dbReference type="Gene3D" id="3.40.50.620">
    <property type="entry name" value="HUPs"/>
    <property type="match status" value="1"/>
</dbReference>
<protein>
    <recommendedName>
        <fullName evidence="8">Glutamate--tRNA ligase</fullName>
        <ecNumber evidence="8">6.1.1.17</ecNumber>
    </recommendedName>
    <alternativeName>
        <fullName evidence="8">Glutamyl-tRNA synthetase</fullName>
        <shortName evidence="8">GluRS</shortName>
    </alternativeName>
</protein>
<keyword evidence="3 8" id="KW-0436">Ligase</keyword>
<name>A0AAE2ZH00_9HYPH</name>
<dbReference type="GO" id="GO:0005737">
    <property type="term" value="C:cytoplasm"/>
    <property type="evidence" value="ECO:0007669"/>
    <property type="project" value="UniProtKB-SubCell"/>
</dbReference>
<comment type="subcellular location">
    <subcellularLocation>
        <location evidence="8">Cytoplasm</location>
    </subcellularLocation>
</comment>
<comment type="similarity">
    <text evidence="1 8">Belongs to the class-I aminoacyl-tRNA synthetase family. Glutamate--tRNA ligase type 1 subfamily.</text>
</comment>
<feature type="domain" description="Glutamyl/glutaminyl-tRNA synthetase class Ib catalytic" evidence="9">
    <location>
        <begin position="8"/>
        <end position="321"/>
    </location>
</feature>
<dbReference type="InterPro" id="IPR020058">
    <property type="entry name" value="Glu/Gln-tRNA-synth_Ib_cat-dom"/>
</dbReference>
<evidence type="ECO:0000313" key="11">
    <source>
        <dbReference type="EMBL" id="MBW8636438.1"/>
    </source>
</evidence>
<keyword evidence="12" id="KW-1185">Reference proteome</keyword>
<comment type="function">
    <text evidence="8">Catalyzes the attachment of glutamate to tRNA(Glu) in a two-step reaction: glutamate is first activated by ATP to form Glu-AMP and then transferred to the acceptor end of tRNA(Glu).</text>
</comment>
<feature type="binding site" evidence="8">
    <location>
        <position position="258"/>
    </location>
    <ligand>
        <name>ATP</name>
        <dbReference type="ChEBI" id="CHEBI:30616"/>
    </ligand>
</feature>
<comment type="catalytic activity">
    <reaction evidence="8">
        <text>tRNA(Glu) + L-glutamate + ATP = L-glutamyl-tRNA(Glu) + AMP + diphosphate</text>
        <dbReference type="Rhea" id="RHEA:23540"/>
        <dbReference type="Rhea" id="RHEA-COMP:9663"/>
        <dbReference type="Rhea" id="RHEA-COMP:9680"/>
        <dbReference type="ChEBI" id="CHEBI:29985"/>
        <dbReference type="ChEBI" id="CHEBI:30616"/>
        <dbReference type="ChEBI" id="CHEBI:33019"/>
        <dbReference type="ChEBI" id="CHEBI:78442"/>
        <dbReference type="ChEBI" id="CHEBI:78520"/>
        <dbReference type="ChEBI" id="CHEBI:456215"/>
        <dbReference type="EC" id="6.1.1.17"/>
    </reaction>
</comment>
<dbReference type="InterPro" id="IPR049940">
    <property type="entry name" value="GluQ/Sye"/>
</dbReference>
<evidence type="ECO:0000256" key="5">
    <source>
        <dbReference type="ARBA" id="ARBA00022840"/>
    </source>
</evidence>
<feature type="domain" description="Aminoacyl-tRNA synthetase class I anticodon-binding" evidence="10">
    <location>
        <begin position="400"/>
        <end position="460"/>
    </location>
</feature>
<dbReference type="InterPro" id="IPR000924">
    <property type="entry name" value="Glu/Gln-tRNA-synth"/>
</dbReference>
<dbReference type="SUPFAM" id="SSF52374">
    <property type="entry name" value="Nucleotidylyl transferase"/>
    <property type="match status" value="1"/>
</dbReference>
<dbReference type="Proteomes" id="UP001196509">
    <property type="component" value="Unassembled WGS sequence"/>
</dbReference>
<dbReference type="Gene3D" id="1.10.10.350">
    <property type="match status" value="1"/>
</dbReference>
<dbReference type="PROSITE" id="PS00178">
    <property type="entry name" value="AA_TRNA_LIGASE_I"/>
    <property type="match status" value="1"/>
</dbReference>
<comment type="caution">
    <text evidence="11">The sequence shown here is derived from an EMBL/GenBank/DDBJ whole genome shotgun (WGS) entry which is preliminary data.</text>
</comment>
<dbReference type="PRINTS" id="PR00987">
    <property type="entry name" value="TRNASYNTHGLU"/>
</dbReference>
<evidence type="ECO:0000256" key="7">
    <source>
        <dbReference type="ARBA" id="ARBA00023146"/>
    </source>
</evidence>
<dbReference type="InterPro" id="IPR020751">
    <property type="entry name" value="aa-tRNA-synth_I_codon-bd_sub2"/>
</dbReference>
<dbReference type="InterPro" id="IPR008925">
    <property type="entry name" value="aa_tRNA-synth_I_cd-bd_sf"/>
</dbReference>